<organism evidence="2">
    <name type="scientific">Schlesneria paludicola</name>
    <dbReference type="NCBI Taxonomy" id="360056"/>
    <lineage>
        <taxon>Bacteria</taxon>
        <taxon>Pseudomonadati</taxon>
        <taxon>Planctomycetota</taxon>
        <taxon>Planctomycetia</taxon>
        <taxon>Planctomycetales</taxon>
        <taxon>Planctomycetaceae</taxon>
        <taxon>Schlesneria</taxon>
    </lineage>
</organism>
<comment type="caution">
    <text evidence="2">The sequence shown here is derived from an EMBL/GenBank/DDBJ whole genome shotgun (WGS) entry which is preliminary data.</text>
</comment>
<dbReference type="EMBL" id="DSVQ01000015">
    <property type="protein sequence ID" value="HGT39726.1"/>
    <property type="molecule type" value="Genomic_DNA"/>
</dbReference>
<feature type="region of interest" description="Disordered" evidence="1">
    <location>
        <begin position="86"/>
        <end position="123"/>
    </location>
</feature>
<name>A0A7C4QRN3_9PLAN</name>
<evidence type="ECO:0000256" key="1">
    <source>
        <dbReference type="SAM" id="MobiDB-lite"/>
    </source>
</evidence>
<gene>
    <name evidence="2" type="ORF">ENS64_10770</name>
</gene>
<protein>
    <submittedName>
        <fullName evidence="2">Uncharacterized protein</fullName>
    </submittedName>
</protein>
<feature type="compositionally biased region" description="Basic and acidic residues" evidence="1">
    <location>
        <begin position="110"/>
        <end position="123"/>
    </location>
</feature>
<dbReference type="AlphaFoldDB" id="A0A7C4QRN3"/>
<sequence>MSKFNSQGPERWTEARVEQLLLLVFRTPATEPSPPPARGAACWFVAACATLLLALPLSVWMGGHTPEHSVPQAVNHSDSEDLVVAEANSSDDDIAREIEDGPAASEDPADTEHPEETHEAAST</sequence>
<evidence type="ECO:0000313" key="2">
    <source>
        <dbReference type="EMBL" id="HGT39726.1"/>
    </source>
</evidence>
<reference evidence="2" key="1">
    <citation type="journal article" date="2020" name="mSystems">
        <title>Genome- and Community-Level Interaction Insights into Carbon Utilization and Element Cycling Functions of Hydrothermarchaeota in Hydrothermal Sediment.</title>
        <authorList>
            <person name="Zhou Z."/>
            <person name="Liu Y."/>
            <person name="Xu W."/>
            <person name="Pan J."/>
            <person name="Luo Z.H."/>
            <person name="Li M."/>
        </authorList>
    </citation>
    <scope>NUCLEOTIDE SEQUENCE [LARGE SCALE GENOMIC DNA]</scope>
    <source>
        <strain evidence="2">SpSt-508</strain>
    </source>
</reference>
<accession>A0A7C4QRN3</accession>
<proteinExistence type="predicted"/>